<gene>
    <name evidence="3" type="ordered locus">Saro_0157</name>
</gene>
<organism evidence="3 4">
    <name type="scientific">Novosphingobium aromaticivorans (strain ATCC 700278 / DSM 12444 / CCUG 56034 / CIP 105152 / NBRC 16084 / F199)</name>
    <dbReference type="NCBI Taxonomy" id="279238"/>
    <lineage>
        <taxon>Bacteria</taxon>
        <taxon>Pseudomonadati</taxon>
        <taxon>Pseudomonadota</taxon>
        <taxon>Alphaproteobacteria</taxon>
        <taxon>Sphingomonadales</taxon>
        <taxon>Sphingomonadaceae</taxon>
        <taxon>Novosphingobium</taxon>
    </lineage>
</organism>
<feature type="compositionally biased region" description="Polar residues" evidence="1">
    <location>
        <begin position="71"/>
        <end position="86"/>
    </location>
</feature>
<evidence type="ECO:0000256" key="1">
    <source>
        <dbReference type="SAM" id="MobiDB-lite"/>
    </source>
</evidence>
<keyword evidence="2" id="KW-0812">Transmembrane</keyword>
<keyword evidence="2" id="KW-0472">Membrane</keyword>
<proteinExistence type="predicted"/>
<dbReference type="AlphaFoldDB" id="Q2GC17"/>
<reference evidence="4" key="1">
    <citation type="submission" date="2006-01" db="EMBL/GenBank/DDBJ databases">
        <title>Complete sequence of Novosphingobium aromaticivorans DSM 12444.</title>
        <authorList>
            <consortium name="US DOE Joint Genome Institute"/>
            <person name="Copeland A."/>
            <person name="Lucas S."/>
            <person name="Lapidus A."/>
            <person name="Barry K."/>
            <person name="Detter J.C."/>
            <person name="Glavina T."/>
            <person name="Hammon N."/>
            <person name="Israni S."/>
            <person name="Pitluck S."/>
            <person name="Chain P."/>
            <person name="Malfatti S."/>
            <person name="Shin M."/>
            <person name="Vergez L."/>
            <person name="Schmutz J."/>
            <person name="Larimer F."/>
            <person name="Land M."/>
            <person name="Kyrpides N."/>
            <person name="Ivanova N."/>
            <person name="Fredrickson J."/>
            <person name="Balkwill D."/>
            <person name="Romine M.F."/>
            <person name="Richardson P."/>
        </authorList>
    </citation>
    <scope>NUCLEOTIDE SEQUENCE [LARGE SCALE GENOMIC DNA]</scope>
    <source>
        <strain evidence="4">ATCC 700278 / DSM 12444 / CCUG 56034 / CIP 105152 / NBRC 16084 / F199</strain>
    </source>
</reference>
<evidence type="ECO:0000256" key="2">
    <source>
        <dbReference type="SAM" id="Phobius"/>
    </source>
</evidence>
<evidence type="ECO:0000313" key="4">
    <source>
        <dbReference type="Proteomes" id="UP000009134"/>
    </source>
</evidence>
<keyword evidence="4" id="KW-1185">Reference proteome</keyword>
<accession>Q2GC17</accession>
<dbReference type="KEGG" id="nar:Saro_0157"/>
<protein>
    <submittedName>
        <fullName evidence="3">Uncharacterized protein</fullName>
    </submittedName>
</protein>
<name>Q2GC17_NOVAD</name>
<sequence>MNGGLCMASLRVKPGQGIRLPRSVPVVFKSDSMGLFKPDLFRSLAFGFLMGTAVMAMSVGATAWASADSAPVTNSGTSHATGQTGR</sequence>
<evidence type="ECO:0000313" key="3">
    <source>
        <dbReference type="EMBL" id="ABD24606.1"/>
    </source>
</evidence>
<keyword evidence="2" id="KW-1133">Transmembrane helix</keyword>
<dbReference type="Proteomes" id="UP000009134">
    <property type="component" value="Chromosome"/>
</dbReference>
<dbReference type="STRING" id="279238.Saro_0157"/>
<feature type="region of interest" description="Disordered" evidence="1">
    <location>
        <begin position="67"/>
        <end position="86"/>
    </location>
</feature>
<dbReference type="HOGENOM" id="CLU_2494814_0_0_5"/>
<feature type="transmembrane region" description="Helical" evidence="2">
    <location>
        <begin position="43"/>
        <end position="65"/>
    </location>
</feature>
<dbReference type="EMBL" id="CP000248">
    <property type="protein sequence ID" value="ABD24606.1"/>
    <property type="molecule type" value="Genomic_DNA"/>
</dbReference>